<accession>A0A6J2UGB2</accession>
<dbReference type="AlphaFoldDB" id="A0A6J2UGB2"/>
<gene>
    <name evidence="3" type="primary">LOC115632976</name>
</gene>
<reference evidence="3" key="1">
    <citation type="submission" date="2025-08" db="UniProtKB">
        <authorList>
            <consortium name="RefSeq"/>
        </authorList>
    </citation>
    <scope>IDENTIFICATION</scope>
    <source>
        <strain evidence="3">11010-0011.00</strain>
        <tissue evidence="3">Whole body</tissue>
    </source>
</reference>
<dbReference type="GeneID" id="115632976"/>
<feature type="signal peptide" evidence="1">
    <location>
        <begin position="1"/>
        <end position="23"/>
    </location>
</feature>
<organism evidence="2 3">
    <name type="scientific">Drosophila lebanonensis</name>
    <name type="common">Fruit fly</name>
    <name type="synonym">Scaptodrosophila lebanonensis</name>
    <dbReference type="NCBI Taxonomy" id="7225"/>
    <lineage>
        <taxon>Eukaryota</taxon>
        <taxon>Metazoa</taxon>
        <taxon>Ecdysozoa</taxon>
        <taxon>Arthropoda</taxon>
        <taxon>Hexapoda</taxon>
        <taxon>Insecta</taxon>
        <taxon>Pterygota</taxon>
        <taxon>Neoptera</taxon>
        <taxon>Endopterygota</taxon>
        <taxon>Diptera</taxon>
        <taxon>Brachycera</taxon>
        <taxon>Muscomorpha</taxon>
        <taxon>Ephydroidea</taxon>
        <taxon>Drosophilidae</taxon>
        <taxon>Scaptodrosophila</taxon>
    </lineage>
</organism>
<keyword evidence="2" id="KW-1185">Reference proteome</keyword>
<evidence type="ECO:0000256" key="1">
    <source>
        <dbReference type="SAM" id="SignalP"/>
    </source>
</evidence>
<protein>
    <submittedName>
        <fullName evidence="3">Uncharacterized protein LOC115632976</fullName>
    </submittedName>
</protein>
<proteinExistence type="predicted"/>
<evidence type="ECO:0000313" key="3">
    <source>
        <dbReference type="RefSeq" id="XP_030386147.1"/>
    </source>
</evidence>
<dbReference type="Proteomes" id="UP000504634">
    <property type="component" value="Unplaced"/>
</dbReference>
<keyword evidence="1" id="KW-0732">Signal</keyword>
<feature type="chain" id="PRO_5027027742" evidence="1">
    <location>
        <begin position="24"/>
        <end position="151"/>
    </location>
</feature>
<evidence type="ECO:0000313" key="2">
    <source>
        <dbReference type="Proteomes" id="UP000504634"/>
    </source>
</evidence>
<dbReference type="RefSeq" id="XP_030386147.1">
    <property type="nucleotide sequence ID" value="XM_030530287.1"/>
</dbReference>
<name>A0A6J2UGB2_DROLE</name>
<sequence>MLQLSYVLVYCALLAPYYAYAQSRPELTKPGECPKLPHPLPKPTFKDKITIVGIFTNIKSTTPGSAANLRQCEPGDFKKTEGHTLIGTDNKSYFLFYNCIEFNIQGKKTHLEIATALVVPKGPDPGTDKRFREALDKNKLGLKEWLPLCKV</sequence>